<dbReference type="eggNOG" id="COG1815">
    <property type="taxonomic scope" value="Bacteria"/>
</dbReference>
<dbReference type="STRING" id="402881.Plav_2570"/>
<dbReference type="InterPro" id="IPR001444">
    <property type="entry name" value="Flag_bb_rod_N"/>
</dbReference>
<organism evidence="3 4">
    <name type="scientific">Parvibaculum lavamentivorans (strain DS-1 / DSM 13023 / NCIMB 13966)</name>
    <dbReference type="NCBI Taxonomy" id="402881"/>
    <lineage>
        <taxon>Bacteria</taxon>
        <taxon>Pseudomonadati</taxon>
        <taxon>Pseudomonadota</taxon>
        <taxon>Alphaproteobacteria</taxon>
        <taxon>Hyphomicrobiales</taxon>
        <taxon>Parvibaculaceae</taxon>
        <taxon>Parvibaculum</taxon>
    </lineage>
</organism>
<evidence type="ECO:0000256" key="1">
    <source>
        <dbReference type="ARBA" id="ARBA00004117"/>
    </source>
</evidence>
<dbReference type="KEGG" id="pla:Plav_2570"/>
<evidence type="ECO:0000313" key="4">
    <source>
        <dbReference type="Proteomes" id="UP000006377"/>
    </source>
</evidence>
<dbReference type="Proteomes" id="UP000006377">
    <property type="component" value="Chromosome"/>
</dbReference>
<keyword evidence="3" id="KW-0969">Cilium</keyword>
<evidence type="ECO:0000259" key="2">
    <source>
        <dbReference type="Pfam" id="PF00460"/>
    </source>
</evidence>
<dbReference type="HOGENOM" id="CLU_125463_2_1_5"/>
<sequence length="142" mass="15218">MAIGDLPIFDMMKQRLHWLTARQQVLAQNVANSDTPGYAAKDLKELDFGALVKRSGPSLTPVATQGGHIGSPVSGHGNFFRPGQSTGGQVVKKADFETSPSGNSVVLEEQMIKVAETQMDYQTVTGLYSKSLGLIRIALGRS</sequence>
<dbReference type="RefSeq" id="WP_012111491.1">
    <property type="nucleotide sequence ID" value="NC_009719.1"/>
</dbReference>
<reference evidence="3 4" key="1">
    <citation type="journal article" date="2011" name="Stand. Genomic Sci.">
        <title>Complete genome sequence of Parvibaculum lavamentivorans type strain (DS-1(T)).</title>
        <authorList>
            <person name="Schleheck D."/>
            <person name="Weiss M."/>
            <person name="Pitluck S."/>
            <person name="Bruce D."/>
            <person name="Land M.L."/>
            <person name="Han S."/>
            <person name="Saunders E."/>
            <person name="Tapia R."/>
            <person name="Detter C."/>
            <person name="Brettin T."/>
            <person name="Han J."/>
            <person name="Woyke T."/>
            <person name="Goodwin L."/>
            <person name="Pennacchio L."/>
            <person name="Nolan M."/>
            <person name="Cook A.M."/>
            <person name="Kjelleberg S."/>
            <person name="Thomas T."/>
        </authorList>
    </citation>
    <scope>NUCLEOTIDE SEQUENCE [LARGE SCALE GENOMIC DNA]</scope>
    <source>
        <strain evidence="4">DS-1 / DSM 13023 / NCIMB 13966</strain>
    </source>
</reference>
<protein>
    <submittedName>
        <fullName evidence="3">Flagellar basal-body rod protein FlgB</fullName>
    </submittedName>
</protein>
<evidence type="ECO:0000313" key="3">
    <source>
        <dbReference type="EMBL" id="ABS64179.1"/>
    </source>
</evidence>
<feature type="domain" description="Flagellar basal body rod protein N-terminal" evidence="2">
    <location>
        <begin position="21"/>
        <end position="38"/>
    </location>
</feature>
<keyword evidence="4" id="KW-1185">Reference proteome</keyword>
<keyword evidence="3" id="KW-0966">Cell projection</keyword>
<keyword evidence="3" id="KW-0282">Flagellum</keyword>
<comment type="subcellular location">
    <subcellularLocation>
        <location evidence="1">Bacterial flagellum basal body</location>
    </subcellularLocation>
</comment>
<dbReference type="GO" id="GO:0009425">
    <property type="term" value="C:bacterial-type flagellum basal body"/>
    <property type="evidence" value="ECO:0007669"/>
    <property type="project" value="UniProtKB-SubCell"/>
</dbReference>
<dbReference type="EMBL" id="CP000774">
    <property type="protein sequence ID" value="ABS64179.1"/>
    <property type="molecule type" value="Genomic_DNA"/>
</dbReference>
<dbReference type="Pfam" id="PF00460">
    <property type="entry name" value="Flg_bb_rod"/>
    <property type="match status" value="1"/>
</dbReference>
<proteinExistence type="predicted"/>
<gene>
    <name evidence="3" type="ordered locus">Plav_2570</name>
</gene>
<dbReference type="AlphaFoldDB" id="A7HW96"/>
<name>A7HW96_PARL1</name>
<accession>A7HW96</accession>